<reference evidence="2 3" key="1">
    <citation type="journal article" date="2019" name="Sci. Rep.">
        <title>Orb-weaving spider Araneus ventricosus genome elucidates the spidroin gene catalogue.</title>
        <authorList>
            <person name="Kono N."/>
            <person name="Nakamura H."/>
            <person name="Ohtoshi R."/>
            <person name="Moran D.A.P."/>
            <person name="Shinohara A."/>
            <person name="Yoshida Y."/>
            <person name="Fujiwara M."/>
            <person name="Mori M."/>
            <person name="Tomita M."/>
            <person name="Arakawa K."/>
        </authorList>
    </citation>
    <scope>NUCLEOTIDE SEQUENCE [LARGE SCALE GENOMIC DNA]</scope>
</reference>
<keyword evidence="3" id="KW-1185">Reference proteome</keyword>
<feature type="compositionally biased region" description="Polar residues" evidence="1">
    <location>
        <begin position="33"/>
        <end position="55"/>
    </location>
</feature>
<dbReference type="EMBL" id="BGPR01264498">
    <property type="protein sequence ID" value="GBM81147.1"/>
    <property type="molecule type" value="Genomic_DNA"/>
</dbReference>
<sequence>MHPIRHWPWALPHLPKDIRSPFNRLLPMWGNKKSPTLRNEMPTNSIISPQGSKPTIHSPLVEERPIQQTLKTKYRSFNQIPSD</sequence>
<evidence type="ECO:0000313" key="3">
    <source>
        <dbReference type="Proteomes" id="UP000499080"/>
    </source>
</evidence>
<feature type="region of interest" description="Disordered" evidence="1">
    <location>
        <begin position="30"/>
        <end position="58"/>
    </location>
</feature>
<dbReference type="Proteomes" id="UP000499080">
    <property type="component" value="Unassembled WGS sequence"/>
</dbReference>
<evidence type="ECO:0000313" key="2">
    <source>
        <dbReference type="EMBL" id="GBM81147.1"/>
    </source>
</evidence>
<protein>
    <submittedName>
        <fullName evidence="2">Uncharacterized protein</fullName>
    </submittedName>
</protein>
<evidence type="ECO:0000256" key="1">
    <source>
        <dbReference type="SAM" id="MobiDB-lite"/>
    </source>
</evidence>
<dbReference type="AlphaFoldDB" id="A0A4Y2ITM6"/>
<name>A0A4Y2ITM6_ARAVE</name>
<comment type="caution">
    <text evidence="2">The sequence shown here is derived from an EMBL/GenBank/DDBJ whole genome shotgun (WGS) entry which is preliminary data.</text>
</comment>
<accession>A0A4Y2ITM6</accession>
<organism evidence="2 3">
    <name type="scientific">Araneus ventricosus</name>
    <name type="common">Orbweaver spider</name>
    <name type="synonym">Epeira ventricosa</name>
    <dbReference type="NCBI Taxonomy" id="182803"/>
    <lineage>
        <taxon>Eukaryota</taxon>
        <taxon>Metazoa</taxon>
        <taxon>Ecdysozoa</taxon>
        <taxon>Arthropoda</taxon>
        <taxon>Chelicerata</taxon>
        <taxon>Arachnida</taxon>
        <taxon>Araneae</taxon>
        <taxon>Araneomorphae</taxon>
        <taxon>Entelegynae</taxon>
        <taxon>Araneoidea</taxon>
        <taxon>Araneidae</taxon>
        <taxon>Araneus</taxon>
    </lineage>
</organism>
<proteinExistence type="predicted"/>
<gene>
    <name evidence="2" type="ORF">AVEN_274976_1</name>
</gene>